<organism evidence="1">
    <name type="scientific">marine sediment metagenome</name>
    <dbReference type="NCBI Taxonomy" id="412755"/>
    <lineage>
        <taxon>unclassified sequences</taxon>
        <taxon>metagenomes</taxon>
        <taxon>ecological metagenomes</taxon>
    </lineage>
</organism>
<dbReference type="AlphaFoldDB" id="A0A0F9LIJ0"/>
<reference evidence="1" key="1">
    <citation type="journal article" date="2015" name="Nature">
        <title>Complex archaea that bridge the gap between prokaryotes and eukaryotes.</title>
        <authorList>
            <person name="Spang A."/>
            <person name="Saw J.H."/>
            <person name="Jorgensen S.L."/>
            <person name="Zaremba-Niedzwiedzka K."/>
            <person name="Martijn J."/>
            <person name="Lind A.E."/>
            <person name="van Eijk R."/>
            <person name="Schleper C."/>
            <person name="Guy L."/>
            <person name="Ettema T.J."/>
        </authorList>
    </citation>
    <scope>NUCLEOTIDE SEQUENCE</scope>
</reference>
<accession>A0A0F9LIJ0</accession>
<comment type="caution">
    <text evidence="1">The sequence shown here is derived from an EMBL/GenBank/DDBJ whole genome shotgun (WGS) entry which is preliminary data.</text>
</comment>
<gene>
    <name evidence="1" type="ORF">LCGC14_1195540</name>
</gene>
<evidence type="ECO:0000313" key="1">
    <source>
        <dbReference type="EMBL" id="KKM94704.1"/>
    </source>
</evidence>
<dbReference type="InterPro" id="IPR036412">
    <property type="entry name" value="HAD-like_sf"/>
</dbReference>
<feature type="non-terminal residue" evidence="1">
    <location>
        <position position="90"/>
    </location>
</feature>
<proteinExistence type="predicted"/>
<protein>
    <submittedName>
        <fullName evidence="1">Uncharacterized protein</fullName>
    </submittedName>
</protein>
<name>A0A0F9LIJ0_9ZZZZ</name>
<dbReference type="SUPFAM" id="SSF56784">
    <property type="entry name" value="HAD-like"/>
    <property type="match status" value="1"/>
</dbReference>
<sequence length="90" mass="10305">MIFCFDIDGVIGTNYPSSDYSLRLPYKSVIAKINKLYDEGHTIKLLTARGSASGINWEEFTHKQLAKWGLKYHELHFGKIHADLYIDDKG</sequence>
<dbReference type="Gene3D" id="3.40.50.1000">
    <property type="entry name" value="HAD superfamily/HAD-like"/>
    <property type="match status" value="1"/>
</dbReference>
<dbReference type="InterPro" id="IPR023214">
    <property type="entry name" value="HAD_sf"/>
</dbReference>
<dbReference type="EMBL" id="LAZR01006103">
    <property type="protein sequence ID" value="KKM94704.1"/>
    <property type="molecule type" value="Genomic_DNA"/>
</dbReference>